<sequence length="298" mass="33181">MELAAEAGVCTRQIGACAPSCSDICASKYPNGGKGACQGDSCVCFYECGTEKRCNVGLGRCSEQCSDACCAAKCAQQGSLSEGFCDRLVLDMEAEGYCDTRLGLGLGGENHEPWPQKKKEKPAVRLDLSFTLCPKNDAMDMDHHDKAEGICFKSEEDEEYGIKRRDDSIDSNIDGSGRKKLRLTKDQSSLLEESFRRHTTLNPAQKHSLAEQLNLKPRQVEVWFQNRRARTKLKQTEVDCEFLKKCCESLSNENRRLKKELQQLRSQKTGRSSPLHTQLAKEGTITVCCSSCKGKFHD</sequence>
<gene>
    <name evidence="1" type="ORF">D5086_032462</name>
</gene>
<dbReference type="EMBL" id="RCHU02000018">
    <property type="protein sequence ID" value="KAL3567047.1"/>
    <property type="molecule type" value="Genomic_DNA"/>
</dbReference>
<organism evidence="1 2">
    <name type="scientific">Populus alba</name>
    <name type="common">White poplar</name>
    <dbReference type="NCBI Taxonomy" id="43335"/>
    <lineage>
        <taxon>Eukaryota</taxon>
        <taxon>Viridiplantae</taxon>
        <taxon>Streptophyta</taxon>
        <taxon>Embryophyta</taxon>
        <taxon>Tracheophyta</taxon>
        <taxon>Spermatophyta</taxon>
        <taxon>Magnoliopsida</taxon>
        <taxon>eudicotyledons</taxon>
        <taxon>Gunneridae</taxon>
        <taxon>Pentapetalae</taxon>
        <taxon>rosids</taxon>
        <taxon>fabids</taxon>
        <taxon>Malpighiales</taxon>
        <taxon>Salicaceae</taxon>
        <taxon>Saliceae</taxon>
        <taxon>Populus</taxon>
    </lineage>
</organism>
<evidence type="ECO:0000313" key="2">
    <source>
        <dbReference type="Proteomes" id="UP000309997"/>
    </source>
</evidence>
<comment type="caution">
    <text evidence="1">The sequence shown here is derived from an EMBL/GenBank/DDBJ whole genome shotgun (WGS) entry which is preliminary data.</text>
</comment>
<proteinExistence type="predicted"/>
<evidence type="ECO:0000313" key="1">
    <source>
        <dbReference type="EMBL" id="KAL3567047.1"/>
    </source>
</evidence>
<name>A0ACC4ALG0_POPAL</name>
<accession>A0ACC4ALG0</accession>
<keyword evidence="2" id="KW-1185">Reference proteome</keyword>
<reference evidence="1 2" key="1">
    <citation type="journal article" date="2024" name="Plant Biotechnol. J.">
        <title>Genome and CRISPR/Cas9 system of a widespread forest tree (Populus alba) in the world.</title>
        <authorList>
            <person name="Liu Y.J."/>
            <person name="Jiang P.F."/>
            <person name="Han X.M."/>
            <person name="Li X.Y."/>
            <person name="Wang H.M."/>
            <person name="Wang Y.J."/>
            <person name="Wang X.X."/>
            <person name="Zeng Q.Y."/>
        </authorList>
    </citation>
    <scope>NUCLEOTIDE SEQUENCE [LARGE SCALE GENOMIC DNA]</scope>
    <source>
        <strain evidence="2">cv. PAL-ZL1</strain>
    </source>
</reference>
<protein>
    <submittedName>
        <fullName evidence="1">Uncharacterized protein</fullName>
    </submittedName>
</protein>
<dbReference type="Proteomes" id="UP000309997">
    <property type="component" value="Unassembled WGS sequence"/>
</dbReference>